<comment type="subcellular location">
    <subcellularLocation>
        <location evidence="1">Cell membrane</location>
        <topology evidence="1">Multi-pass membrane protein</topology>
    </subcellularLocation>
</comment>
<keyword evidence="5 7" id="KW-1133">Transmembrane helix</keyword>
<dbReference type="InterPro" id="IPR007140">
    <property type="entry name" value="DUF350"/>
</dbReference>
<dbReference type="Pfam" id="PF03994">
    <property type="entry name" value="DUF350"/>
    <property type="match status" value="1"/>
</dbReference>
<feature type="transmembrane region" description="Helical" evidence="7">
    <location>
        <begin position="44"/>
        <end position="64"/>
    </location>
</feature>
<dbReference type="PANTHER" id="PTHR40043:SF1">
    <property type="entry name" value="UPF0719 INNER MEMBRANE PROTEIN YJFL"/>
    <property type="match status" value="1"/>
</dbReference>
<reference evidence="8 9" key="1">
    <citation type="journal article" date="2022" name="Res Sq">
        <title>Evolution of multicellular longitudinally dividing oral cavity symbionts (Neisseriaceae).</title>
        <authorList>
            <person name="Nyongesa S."/>
            <person name="Weber P."/>
            <person name="Bernet E."/>
            <person name="Pullido F."/>
            <person name="Nieckarz M."/>
            <person name="Delaby M."/>
            <person name="Nieves C."/>
            <person name="Viehboeck T."/>
            <person name="Krause N."/>
            <person name="Rivera-Millot A."/>
            <person name="Nakamura A."/>
            <person name="Vischer N."/>
            <person name="VanNieuwenhze M."/>
            <person name="Brun Y."/>
            <person name="Cava F."/>
            <person name="Bulgheresi S."/>
            <person name="Veyrier F."/>
        </authorList>
    </citation>
    <scope>NUCLEOTIDE SEQUENCE [LARGE SCALE GENOMIC DNA]</scope>
    <source>
        <strain evidence="8 9">SN4</strain>
    </source>
</reference>
<evidence type="ECO:0000256" key="5">
    <source>
        <dbReference type="ARBA" id="ARBA00022989"/>
    </source>
</evidence>
<dbReference type="EMBL" id="CP091511">
    <property type="protein sequence ID" value="UOO90739.1"/>
    <property type="molecule type" value="Genomic_DNA"/>
</dbReference>
<evidence type="ECO:0000256" key="6">
    <source>
        <dbReference type="ARBA" id="ARBA00023136"/>
    </source>
</evidence>
<protein>
    <submittedName>
        <fullName evidence="8">DUF350 domain-containing protein</fullName>
    </submittedName>
</protein>
<evidence type="ECO:0000313" key="9">
    <source>
        <dbReference type="Proteomes" id="UP000832011"/>
    </source>
</evidence>
<dbReference type="Proteomes" id="UP000832011">
    <property type="component" value="Chromosome"/>
</dbReference>
<evidence type="ECO:0000256" key="3">
    <source>
        <dbReference type="ARBA" id="ARBA00022475"/>
    </source>
</evidence>
<accession>A0ABY4E626</accession>
<sequence length="132" mass="14203">MDIAVWQYLLYLKYFGVALVMLVVFAFVYLRITPARELELIKNGNIACALSLSGAMIGFCITLVSSMLHSVGMLSFVIWGVAAAVIQILVYFAATHLIKDANAELLNNNVAVGVLFFGLSVSIGILNAASLS</sequence>
<evidence type="ECO:0000256" key="1">
    <source>
        <dbReference type="ARBA" id="ARBA00004651"/>
    </source>
</evidence>
<keyword evidence="9" id="KW-1185">Reference proteome</keyword>
<feature type="transmembrane region" description="Helical" evidence="7">
    <location>
        <begin position="76"/>
        <end position="98"/>
    </location>
</feature>
<proteinExistence type="inferred from homology"/>
<organism evidence="8 9">
    <name type="scientific">Vitreoscilla massiliensis</name>
    <dbReference type="NCBI Taxonomy" id="1689272"/>
    <lineage>
        <taxon>Bacteria</taxon>
        <taxon>Pseudomonadati</taxon>
        <taxon>Pseudomonadota</taxon>
        <taxon>Betaproteobacteria</taxon>
        <taxon>Neisseriales</taxon>
        <taxon>Neisseriaceae</taxon>
        <taxon>Vitreoscilla</taxon>
    </lineage>
</organism>
<evidence type="ECO:0000313" key="8">
    <source>
        <dbReference type="EMBL" id="UOO90739.1"/>
    </source>
</evidence>
<keyword evidence="4 7" id="KW-0812">Transmembrane</keyword>
<feature type="transmembrane region" description="Helical" evidence="7">
    <location>
        <begin position="12"/>
        <end position="32"/>
    </location>
</feature>
<evidence type="ECO:0000256" key="7">
    <source>
        <dbReference type="SAM" id="Phobius"/>
    </source>
</evidence>
<feature type="transmembrane region" description="Helical" evidence="7">
    <location>
        <begin position="110"/>
        <end position="129"/>
    </location>
</feature>
<keyword evidence="6 7" id="KW-0472">Membrane</keyword>
<evidence type="ECO:0000256" key="2">
    <source>
        <dbReference type="ARBA" id="ARBA00005779"/>
    </source>
</evidence>
<comment type="similarity">
    <text evidence="2">Belongs to the UPF0719 family.</text>
</comment>
<keyword evidence="3" id="KW-1003">Cell membrane</keyword>
<gene>
    <name evidence="8" type="ORF">LVJ82_07160</name>
</gene>
<evidence type="ECO:0000256" key="4">
    <source>
        <dbReference type="ARBA" id="ARBA00022692"/>
    </source>
</evidence>
<dbReference type="RefSeq" id="WP_058305060.1">
    <property type="nucleotide sequence ID" value="NZ_CABKVG010000005.1"/>
</dbReference>
<dbReference type="PANTHER" id="PTHR40043">
    <property type="entry name" value="UPF0719 INNER MEMBRANE PROTEIN YJFL"/>
    <property type="match status" value="1"/>
</dbReference>
<name>A0ABY4E626_9NEIS</name>